<protein>
    <submittedName>
        <fullName evidence="1">Uncharacterized protein</fullName>
    </submittedName>
</protein>
<sequence length="99" mass="11311">MSQDILATLTYTVSQKTVGWIDQTISTNDCQLTLHETVIHSQHYSFPIDAVLDCSYKPFSDGSGLFYLHTNQGVRSFHVNMDPSFFLKAYQRLKGDLYL</sequence>
<gene>
    <name evidence="1" type="ORF">QT716_09550</name>
</gene>
<dbReference type="Proteomes" id="UP001280629">
    <property type="component" value="Unassembled WGS sequence"/>
</dbReference>
<comment type="caution">
    <text evidence="1">The sequence shown here is derived from an EMBL/GenBank/DDBJ whole genome shotgun (WGS) entry which is preliminary data.</text>
</comment>
<dbReference type="EMBL" id="JAUBDH010000005">
    <property type="protein sequence ID" value="MDW0110278.1"/>
    <property type="molecule type" value="Genomic_DNA"/>
</dbReference>
<proteinExistence type="predicted"/>
<reference evidence="1 2" key="1">
    <citation type="submission" date="2023-06" db="EMBL/GenBank/DDBJ databases">
        <title>Sporosarcina sp. nov., isolated from Korean traditional fermented seafood 'Jeotgal'.</title>
        <authorList>
            <person name="Yang A.-I."/>
            <person name="Shin N.-R."/>
        </authorList>
    </citation>
    <scope>NUCLEOTIDE SEQUENCE [LARGE SCALE GENOMIC DNA]</scope>
    <source>
        <strain evidence="1 2">KCTC3840</strain>
    </source>
</reference>
<keyword evidence="2" id="KW-1185">Reference proteome</keyword>
<dbReference type="RefSeq" id="WP_317935832.1">
    <property type="nucleotide sequence ID" value="NZ_JAUBDH010000005.1"/>
</dbReference>
<evidence type="ECO:0000313" key="2">
    <source>
        <dbReference type="Proteomes" id="UP001280629"/>
    </source>
</evidence>
<organism evidence="1 2">
    <name type="scientific">Sporosarcina aquimarina</name>
    <dbReference type="NCBI Taxonomy" id="114975"/>
    <lineage>
        <taxon>Bacteria</taxon>
        <taxon>Bacillati</taxon>
        <taxon>Bacillota</taxon>
        <taxon>Bacilli</taxon>
        <taxon>Bacillales</taxon>
        <taxon>Caryophanaceae</taxon>
        <taxon>Sporosarcina</taxon>
    </lineage>
</organism>
<name>A0ABU4FZY4_9BACL</name>
<evidence type="ECO:0000313" key="1">
    <source>
        <dbReference type="EMBL" id="MDW0110278.1"/>
    </source>
</evidence>
<accession>A0ABU4FZY4</accession>